<dbReference type="STRING" id="441103.TRN7648_03423"/>
<evidence type="ECO:0000313" key="2">
    <source>
        <dbReference type="Proteomes" id="UP000054935"/>
    </source>
</evidence>
<dbReference type="SUPFAM" id="SSF54637">
    <property type="entry name" value="Thioesterase/thiol ester dehydrase-isomerase"/>
    <property type="match status" value="2"/>
</dbReference>
<organism evidence="1 2">
    <name type="scientific">Tropicibacter naphthalenivorans</name>
    <dbReference type="NCBI Taxonomy" id="441103"/>
    <lineage>
        <taxon>Bacteria</taxon>
        <taxon>Pseudomonadati</taxon>
        <taxon>Pseudomonadota</taxon>
        <taxon>Alphaproteobacteria</taxon>
        <taxon>Rhodobacterales</taxon>
        <taxon>Roseobacteraceae</taxon>
        <taxon>Tropicibacter</taxon>
    </lineage>
</organism>
<dbReference type="OrthoDB" id="7597365at2"/>
<reference evidence="1 2" key="1">
    <citation type="submission" date="2015-09" db="EMBL/GenBank/DDBJ databases">
        <authorList>
            <consortium name="Swine Surveillance"/>
        </authorList>
    </citation>
    <scope>NUCLEOTIDE SEQUENCE [LARGE SCALE GENOMIC DNA]</scope>
    <source>
        <strain evidence="1 2">CECT 7648</strain>
    </source>
</reference>
<proteinExistence type="predicted"/>
<dbReference type="RefSeq" id="WP_058248846.1">
    <property type="nucleotide sequence ID" value="NZ_CYSE01000007.1"/>
</dbReference>
<dbReference type="AlphaFoldDB" id="A0A0P1GHI2"/>
<name>A0A0P1GHI2_9RHOB</name>
<dbReference type="EMBL" id="CYSE01000007">
    <property type="protein sequence ID" value="CUH81326.1"/>
    <property type="molecule type" value="Genomic_DNA"/>
</dbReference>
<dbReference type="Gene3D" id="3.10.129.10">
    <property type="entry name" value="Hotdog Thioesterase"/>
    <property type="match status" value="2"/>
</dbReference>
<keyword evidence="2" id="KW-1185">Reference proteome</keyword>
<sequence length="275" mass="29753">MSDPISALGVPTFHTRVEAWECDHNDHWNARHYMRVFRLASFVACDMAGASPGMPYCQLTRFHRELVQTAPVEIRSGVLADGPLAGALVHLLCSEGRLAATALETPGRLAHALPQVTSEQVKLALPRGLKATPHPKDAPDTAGFKVIEHGFVQPFEVDHTGALCPDRLMGRVAAATNERLAEMGFTPAYVAKTQISRMGVESRVTMLDAIGVGTRLRSTARIIRAEGKNLVVRHCFTDGTGAVRAASDQSLVTVDMRTRRACALPDIVMGKVDPV</sequence>
<dbReference type="InterPro" id="IPR029069">
    <property type="entry name" value="HotDog_dom_sf"/>
</dbReference>
<accession>A0A0P1GHI2</accession>
<evidence type="ECO:0000313" key="1">
    <source>
        <dbReference type="EMBL" id="CUH81326.1"/>
    </source>
</evidence>
<gene>
    <name evidence="1" type="ORF">TRN7648_03423</name>
</gene>
<protein>
    <submittedName>
        <fullName evidence="1">Bifunctional 3-hydroxyacyl-CoA dehydrogenase/thioesterase</fullName>
    </submittedName>
</protein>
<dbReference type="Proteomes" id="UP000054935">
    <property type="component" value="Unassembled WGS sequence"/>
</dbReference>